<dbReference type="Gene3D" id="2.120.10.30">
    <property type="entry name" value="TolB, C-terminal domain"/>
    <property type="match status" value="2"/>
</dbReference>
<protein>
    <submittedName>
        <fullName evidence="4">S9 family peptidase</fullName>
    </submittedName>
</protein>
<dbReference type="GO" id="GO:0006508">
    <property type="term" value="P:proteolysis"/>
    <property type="evidence" value="ECO:0007669"/>
    <property type="project" value="InterPro"/>
</dbReference>
<evidence type="ECO:0000313" key="4">
    <source>
        <dbReference type="EMBL" id="TKC98240.1"/>
    </source>
</evidence>
<dbReference type="InterPro" id="IPR001375">
    <property type="entry name" value="Peptidase_S9_cat"/>
</dbReference>
<dbReference type="PROSITE" id="PS51257">
    <property type="entry name" value="PROKAR_LIPOPROTEIN"/>
    <property type="match status" value="1"/>
</dbReference>
<dbReference type="PANTHER" id="PTHR42776">
    <property type="entry name" value="SERINE PEPTIDASE S9 FAMILY MEMBER"/>
    <property type="match status" value="1"/>
</dbReference>
<dbReference type="GO" id="GO:0004252">
    <property type="term" value="F:serine-type endopeptidase activity"/>
    <property type="evidence" value="ECO:0007669"/>
    <property type="project" value="InterPro"/>
</dbReference>
<dbReference type="PANTHER" id="PTHR42776:SF27">
    <property type="entry name" value="DIPEPTIDYL PEPTIDASE FAMILY MEMBER 6"/>
    <property type="match status" value="1"/>
</dbReference>
<feature type="compositionally biased region" description="Pro residues" evidence="2">
    <location>
        <begin position="20"/>
        <end position="51"/>
    </location>
</feature>
<evidence type="ECO:0000259" key="3">
    <source>
        <dbReference type="Pfam" id="PF00326"/>
    </source>
</evidence>
<dbReference type="InterPro" id="IPR002470">
    <property type="entry name" value="Peptidase_S9A"/>
</dbReference>
<name>A0A4U1IUZ5_9BACT</name>
<comment type="caution">
    <text evidence="4">The sequence shown here is derived from an EMBL/GenBank/DDBJ whole genome shotgun (WGS) entry which is preliminary data.</text>
</comment>
<dbReference type="AlphaFoldDB" id="A0A4U1IUZ5"/>
<feature type="domain" description="Peptidase S9 prolyl oligopeptidase catalytic" evidence="3">
    <location>
        <begin position="465"/>
        <end position="673"/>
    </location>
</feature>
<dbReference type="OrthoDB" id="4269629at2"/>
<organism evidence="4 5">
    <name type="scientific">Polyangium fumosum</name>
    <dbReference type="NCBI Taxonomy" id="889272"/>
    <lineage>
        <taxon>Bacteria</taxon>
        <taxon>Pseudomonadati</taxon>
        <taxon>Myxococcota</taxon>
        <taxon>Polyangia</taxon>
        <taxon>Polyangiales</taxon>
        <taxon>Polyangiaceae</taxon>
        <taxon>Polyangium</taxon>
    </lineage>
</organism>
<sequence>MRLPRLALLVATGLASCASPEPPKPVPVPPAALVPPTFGPSPETTPAPPAEAAPSSGITLEQLLDVHRATAPRALGREKFLFLSDAPGTMQIFSASLDAAPTAEPQAPVQLTKFPDRVSDLRVAPGGAGAVFLKDKGGDENDQIHWLDLAAGDKPEATQALTDAPKVKHTLPVFDDAGKRFAFTSNARNGKDMDLYVEALPAKKDTFGKKPIAELSGSHAVADFDGDRVVVVEVRSGFDQDLWLVDTKTGTKKLLTKHKGDERWGAPRFTRDGKSLLVLTDRGREFLSLVALDITSGKITPIFEPDHDVQDVTVPAYTSPKAEASQPEDIVALTVNVGGVEEVHVVTLDAKRKIVAKKKADLGGVVTSVNLAPTGDAAFVGLERPNLPTEVYRVDVATAAVTRATKSHHAGIDTSKLVSPELLTMKTSDGRAVSFFYYQTTPAAGEKRPVVISVHGGPEGQAQPTFSPLVQSLALAGYAVATPNVRGSTGYGKSFSHLDDKEKREDSVRDLSEVGKFIAARPDVDPTRIALMGGSYGGYMVLAGLTLYPDQWAAGVDIVGIANFRTFLEQTAPYRRALREAEYGSLAKDGAFLDRVSPIHKVDRIKAPLMVVHGTRDPRVPIGEARQIAEAVKKRNLPVELMTFEDEGHGIAKRKNRLVAFPAMIQFLDKHVKAKAAP</sequence>
<gene>
    <name evidence="4" type="ORF">E8A74_41960</name>
</gene>
<keyword evidence="1" id="KW-0378">Hydrolase</keyword>
<dbReference type="RefSeq" id="WP_136934759.1">
    <property type="nucleotide sequence ID" value="NZ_SSMQ01000071.1"/>
</dbReference>
<evidence type="ECO:0000313" key="5">
    <source>
        <dbReference type="Proteomes" id="UP000309215"/>
    </source>
</evidence>
<dbReference type="SUPFAM" id="SSF82171">
    <property type="entry name" value="DPP6 N-terminal domain-like"/>
    <property type="match status" value="1"/>
</dbReference>
<proteinExistence type="predicted"/>
<accession>A0A4U1IUZ5</accession>
<dbReference type="InterPro" id="IPR011042">
    <property type="entry name" value="6-blade_b-propeller_TolB-like"/>
</dbReference>
<dbReference type="PRINTS" id="PR00862">
    <property type="entry name" value="PROLIGOPTASE"/>
</dbReference>
<feature type="region of interest" description="Disordered" evidence="2">
    <location>
        <begin position="18"/>
        <end position="54"/>
    </location>
</feature>
<reference evidence="4 5" key="1">
    <citation type="submission" date="2019-04" db="EMBL/GenBank/DDBJ databases">
        <authorList>
            <person name="Li Y."/>
            <person name="Wang J."/>
        </authorList>
    </citation>
    <scope>NUCLEOTIDE SEQUENCE [LARGE SCALE GENOMIC DNA]</scope>
    <source>
        <strain evidence="4 5">DSM 14668</strain>
    </source>
</reference>
<keyword evidence="5" id="KW-1185">Reference proteome</keyword>
<dbReference type="SUPFAM" id="SSF53474">
    <property type="entry name" value="alpha/beta-Hydrolases"/>
    <property type="match status" value="1"/>
</dbReference>
<dbReference type="Pfam" id="PF00326">
    <property type="entry name" value="Peptidase_S9"/>
    <property type="match status" value="1"/>
</dbReference>
<dbReference type="Proteomes" id="UP000309215">
    <property type="component" value="Unassembled WGS sequence"/>
</dbReference>
<evidence type="ECO:0000256" key="1">
    <source>
        <dbReference type="ARBA" id="ARBA00022801"/>
    </source>
</evidence>
<dbReference type="Gene3D" id="3.40.50.1820">
    <property type="entry name" value="alpha/beta hydrolase"/>
    <property type="match status" value="1"/>
</dbReference>
<dbReference type="EMBL" id="SSMQ01000071">
    <property type="protein sequence ID" value="TKC98240.1"/>
    <property type="molecule type" value="Genomic_DNA"/>
</dbReference>
<evidence type="ECO:0000256" key="2">
    <source>
        <dbReference type="SAM" id="MobiDB-lite"/>
    </source>
</evidence>
<dbReference type="InterPro" id="IPR029058">
    <property type="entry name" value="AB_hydrolase_fold"/>
</dbReference>